<organism evidence="2 3">
    <name type="scientific">Mycobacterium phage Baloo</name>
    <dbReference type="NCBI Taxonomy" id="2099645"/>
    <lineage>
        <taxon>Viruses</taxon>
        <taxon>Duplodnaviria</taxon>
        <taxon>Heunggongvirae</taxon>
        <taxon>Uroviricota</taxon>
        <taxon>Caudoviricetes</taxon>
        <taxon>Bclasvirinae</taxon>
        <taxon>Pipefishvirus</taxon>
        <taxon>Pipefishvirus athena</taxon>
    </lineage>
</organism>
<evidence type="ECO:0000256" key="1">
    <source>
        <dbReference type="SAM" id="MobiDB-lite"/>
    </source>
</evidence>
<name>A0A2P1CCY4_9CAUD</name>
<sequence>MEHVGGTDPPEGNAMSINEIQNIEGSSPEVFHAAAMIEALFTRPVSAVYSGRIGCACGCRGKHSSRPASITRVKNQIAEAIRHGKVTWFAMTKDMVAIDTETRSYVAYTDGRVS</sequence>
<dbReference type="EMBL" id="MG920059">
    <property type="protein sequence ID" value="AVJ49106.1"/>
    <property type="molecule type" value="Genomic_DNA"/>
</dbReference>
<evidence type="ECO:0000313" key="3">
    <source>
        <dbReference type="Proteomes" id="UP000241655"/>
    </source>
</evidence>
<protein>
    <submittedName>
        <fullName evidence="2">Uncharacterized protein</fullName>
    </submittedName>
</protein>
<dbReference type="Proteomes" id="UP000241655">
    <property type="component" value="Segment"/>
</dbReference>
<accession>A0A2P1CCY4</accession>
<proteinExistence type="predicted"/>
<reference evidence="2 3" key="1">
    <citation type="submission" date="2018-02" db="EMBL/GenBank/DDBJ databases">
        <authorList>
            <person name="Ng W.L."/>
            <person name="Stoner T.H."/>
            <person name="Russell D.A."/>
            <person name="Garlena R.A."/>
            <person name="Stoner T.H."/>
            <person name="Pope W.H."/>
            <person name="Jacobs-Sera D."/>
            <person name="Hatfull G.F."/>
        </authorList>
    </citation>
    <scope>NUCLEOTIDE SEQUENCE [LARGE SCALE GENOMIC DNA]</scope>
</reference>
<evidence type="ECO:0000313" key="2">
    <source>
        <dbReference type="EMBL" id="AVJ49106.1"/>
    </source>
</evidence>
<gene>
    <name evidence="2" type="primary">102</name>
    <name evidence="2" type="ORF">PBI_BALOO_102</name>
</gene>
<feature type="region of interest" description="Disordered" evidence="1">
    <location>
        <begin position="1"/>
        <end position="21"/>
    </location>
</feature>